<dbReference type="RefSeq" id="WP_334252326.1">
    <property type="nucleotide sequence ID" value="NZ_JBAKBE010000009.1"/>
</dbReference>
<name>A0ABU7ZR74_9HYPH</name>
<organism evidence="1 2">
    <name type="scientific">Pannonibacter anstelovis</name>
    <dbReference type="NCBI Taxonomy" id="3121537"/>
    <lineage>
        <taxon>Bacteria</taxon>
        <taxon>Pseudomonadati</taxon>
        <taxon>Pseudomonadota</taxon>
        <taxon>Alphaproteobacteria</taxon>
        <taxon>Hyphomicrobiales</taxon>
        <taxon>Stappiaceae</taxon>
        <taxon>Pannonibacter</taxon>
    </lineage>
</organism>
<keyword evidence="2" id="KW-1185">Reference proteome</keyword>
<dbReference type="EMBL" id="JBAKBE010000009">
    <property type="protein sequence ID" value="MEH0097729.1"/>
    <property type="molecule type" value="Genomic_DNA"/>
</dbReference>
<accession>A0ABU7ZR74</accession>
<evidence type="ECO:0000313" key="2">
    <source>
        <dbReference type="Proteomes" id="UP001380822"/>
    </source>
</evidence>
<evidence type="ECO:0000313" key="1">
    <source>
        <dbReference type="EMBL" id="MEH0097729.1"/>
    </source>
</evidence>
<gene>
    <name evidence="1" type="ORF">V6L76_15815</name>
</gene>
<reference evidence="1 2" key="1">
    <citation type="submission" date="2024-02" db="EMBL/GenBank/DDBJ databases">
        <title>A new putative Pannonibacter species isolated from two cases of bloodstream infections in paediatric patients.</title>
        <authorList>
            <person name="Castellana S."/>
            <person name="De Laurentiis V."/>
            <person name="Grassi M."/>
            <person name="De Leonardis F."/>
            <person name="Mosca A."/>
            <person name="De Carlo C."/>
            <person name="Sparapano E."/>
            <person name="Ronga L."/>
            <person name="Santacroce L."/>
            <person name="Chironna M."/>
            <person name="De Robertis A."/>
            <person name="Bianco A."/>
            <person name="Del Sambro L."/>
            <person name="Capozzi L."/>
            <person name="Parisi A."/>
        </authorList>
    </citation>
    <scope>NUCLEOTIDE SEQUENCE [LARGE SCALE GENOMIC DNA]</scope>
    <source>
        <strain evidence="1 2">Pt2</strain>
    </source>
</reference>
<protein>
    <submittedName>
        <fullName evidence="1">Uncharacterized protein</fullName>
    </submittedName>
</protein>
<comment type="caution">
    <text evidence="1">The sequence shown here is derived from an EMBL/GenBank/DDBJ whole genome shotgun (WGS) entry which is preliminary data.</text>
</comment>
<sequence length="48" mass="5350">MGEEVLRKMAERLGFFEALEAAAERSAPGKTLPWQLHPLCGMVFCSKI</sequence>
<proteinExistence type="predicted"/>
<dbReference type="Proteomes" id="UP001380822">
    <property type="component" value="Unassembled WGS sequence"/>
</dbReference>